<comment type="caution">
    <text evidence="2">The sequence shown here is derived from an EMBL/GenBank/DDBJ whole genome shotgun (WGS) entry which is preliminary data.</text>
</comment>
<reference evidence="2" key="1">
    <citation type="journal article" date="2014" name="Front. Microbiol.">
        <title>High frequency of phylogenetically diverse reductive dehalogenase-homologous genes in deep subseafloor sedimentary metagenomes.</title>
        <authorList>
            <person name="Kawai M."/>
            <person name="Futagami T."/>
            <person name="Toyoda A."/>
            <person name="Takaki Y."/>
            <person name="Nishi S."/>
            <person name="Hori S."/>
            <person name="Arai W."/>
            <person name="Tsubouchi T."/>
            <person name="Morono Y."/>
            <person name="Uchiyama I."/>
            <person name="Ito T."/>
            <person name="Fujiyama A."/>
            <person name="Inagaki F."/>
            <person name="Takami H."/>
        </authorList>
    </citation>
    <scope>NUCLEOTIDE SEQUENCE</scope>
    <source>
        <strain evidence="2">Expedition CK06-06</strain>
    </source>
</reference>
<accession>X0TNG6</accession>
<dbReference type="NCBIfam" id="TIGR02921">
    <property type="entry name" value="PEP_integral"/>
    <property type="match status" value="1"/>
</dbReference>
<dbReference type="PROSITE" id="PS51468">
    <property type="entry name" value="VIT"/>
    <property type="match status" value="1"/>
</dbReference>
<protein>
    <recommendedName>
        <fullName evidence="1">VIT domain-containing protein</fullName>
    </recommendedName>
</protein>
<evidence type="ECO:0000259" key="1">
    <source>
        <dbReference type="PROSITE" id="PS51468"/>
    </source>
</evidence>
<dbReference type="InterPro" id="IPR014270">
    <property type="entry name" value="PEP-CTERM_IMP"/>
</dbReference>
<name>X0TNG6_9ZZZZ</name>
<dbReference type="InterPro" id="IPR013694">
    <property type="entry name" value="VIT"/>
</dbReference>
<dbReference type="EMBL" id="BARS01019330">
    <property type="protein sequence ID" value="GAF89677.1"/>
    <property type="molecule type" value="Genomic_DNA"/>
</dbReference>
<gene>
    <name evidence="2" type="ORF">S01H1_31339</name>
</gene>
<dbReference type="AlphaFoldDB" id="X0TNG6"/>
<feature type="domain" description="VIT" evidence="1">
    <location>
        <begin position="113"/>
        <end position="244"/>
    </location>
</feature>
<proteinExistence type="predicted"/>
<feature type="non-terminal residue" evidence="2">
    <location>
        <position position="274"/>
    </location>
</feature>
<sequence length="274" mass="31554">DSIRAGLLNAYLAPFRYISAEGEVRHVSDIYSSSLQISPKQAYTVQRMYEGMASPLLYEPVHLQEYAPLTDNRALVEEPREAAQLYQRFFDIPITDGERQTIVAAARSTWSPDQAEAAWQAVDDREIYLVRQELDIQENSDWANLELHEVYQNQTADLQEVIYYFNLPESAVITGVWLGASADKSQAFEYQVAPRGAAQAVYREQTRVMRDPALVEQIGPRQYRLRVYPIPSLRTTFDQQRSRSTIEEAPYQHMWLSWREMVEQSIDGEGRIPA</sequence>
<dbReference type="Pfam" id="PF08487">
    <property type="entry name" value="VIT"/>
    <property type="match status" value="1"/>
</dbReference>
<feature type="non-terminal residue" evidence="2">
    <location>
        <position position="1"/>
    </location>
</feature>
<organism evidence="2">
    <name type="scientific">marine sediment metagenome</name>
    <dbReference type="NCBI Taxonomy" id="412755"/>
    <lineage>
        <taxon>unclassified sequences</taxon>
        <taxon>metagenomes</taxon>
        <taxon>ecological metagenomes</taxon>
    </lineage>
</organism>
<evidence type="ECO:0000313" key="2">
    <source>
        <dbReference type="EMBL" id="GAF89677.1"/>
    </source>
</evidence>